<evidence type="ECO:0000313" key="3">
    <source>
        <dbReference type="Proteomes" id="UP000265618"/>
    </source>
</evidence>
<comment type="caution">
    <text evidence="2">The sequence shown here is derived from an EMBL/GenBank/DDBJ whole genome shotgun (WGS) entry which is preliminary data.</text>
</comment>
<dbReference type="Pfam" id="PF00498">
    <property type="entry name" value="FHA"/>
    <property type="match status" value="1"/>
</dbReference>
<dbReference type="OrthoDB" id="444265at2759"/>
<dbReference type="SUPFAM" id="SSF49879">
    <property type="entry name" value="SMAD/FHA domain"/>
    <property type="match status" value="1"/>
</dbReference>
<dbReference type="AlphaFoldDB" id="A0A9K3D7M3"/>
<dbReference type="PANTHER" id="PTHR23308">
    <property type="entry name" value="NUCLEAR INHIBITOR OF PROTEIN PHOSPHATASE-1"/>
    <property type="match status" value="1"/>
</dbReference>
<dbReference type="Gene3D" id="2.60.200.20">
    <property type="match status" value="1"/>
</dbReference>
<reference evidence="2 3" key="1">
    <citation type="journal article" date="2018" name="PLoS ONE">
        <title>The draft genome of Kipferlia bialata reveals reductive genome evolution in fornicate parasites.</title>
        <authorList>
            <person name="Tanifuji G."/>
            <person name="Takabayashi S."/>
            <person name="Kume K."/>
            <person name="Takagi M."/>
            <person name="Nakayama T."/>
            <person name="Kamikawa R."/>
            <person name="Inagaki Y."/>
            <person name="Hashimoto T."/>
        </authorList>
    </citation>
    <scope>NUCLEOTIDE SEQUENCE [LARGE SCALE GENOMIC DNA]</scope>
    <source>
        <strain evidence="2">NY0173</strain>
    </source>
</reference>
<accession>A0A9K3D7M3</accession>
<gene>
    <name evidence="2" type="ORF">KIPB_011034</name>
</gene>
<evidence type="ECO:0000259" key="1">
    <source>
        <dbReference type="Pfam" id="PF00498"/>
    </source>
</evidence>
<evidence type="ECO:0000313" key="2">
    <source>
        <dbReference type="EMBL" id="GIQ88718.1"/>
    </source>
</evidence>
<dbReference type="Proteomes" id="UP000265618">
    <property type="component" value="Unassembled WGS sequence"/>
</dbReference>
<proteinExistence type="predicted"/>
<dbReference type="EMBL" id="BDIP01004325">
    <property type="protein sequence ID" value="GIQ88718.1"/>
    <property type="molecule type" value="Genomic_DNA"/>
</dbReference>
<sequence length="206" mass="22796">MPLSPSVYELSGVLYNQGGKEGGKRILWPKKAKNSLTPKPGMWHLIEITGASGSEDDENISLSHSHCFRAGTDARTNNVILKDPGAEEQHFVIQFYAKGGYEDIEVTQTLGEFTVAGVREGVAPVQRAVPYLVDLDTQTGTLLNHKLIQGATPIELRDRDVITIGAPKADEDRFMGDGVKRERERVKAEAESAREYILMKNPEINY</sequence>
<dbReference type="InterPro" id="IPR000253">
    <property type="entry name" value="FHA_dom"/>
</dbReference>
<protein>
    <recommendedName>
        <fullName evidence="1">FHA domain-containing protein</fullName>
    </recommendedName>
</protein>
<dbReference type="InterPro" id="IPR050923">
    <property type="entry name" value="Cell_Proc_Reg/RNA_Proc"/>
</dbReference>
<name>A0A9K3D7M3_9EUKA</name>
<keyword evidence="3" id="KW-1185">Reference proteome</keyword>
<dbReference type="InterPro" id="IPR008984">
    <property type="entry name" value="SMAD_FHA_dom_sf"/>
</dbReference>
<feature type="domain" description="FHA" evidence="1">
    <location>
        <begin position="71"/>
        <end position="165"/>
    </location>
</feature>
<organism evidence="2 3">
    <name type="scientific">Kipferlia bialata</name>
    <dbReference type="NCBI Taxonomy" id="797122"/>
    <lineage>
        <taxon>Eukaryota</taxon>
        <taxon>Metamonada</taxon>
        <taxon>Carpediemonas-like organisms</taxon>
        <taxon>Kipferlia</taxon>
    </lineage>
</organism>